<dbReference type="Gene3D" id="2.60.20.10">
    <property type="entry name" value="Crystallins"/>
    <property type="match status" value="1"/>
</dbReference>
<evidence type="ECO:0000256" key="1">
    <source>
        <dbReference type="SAM" id="MobiDB-lite"/>
    </source>
</evidence>
<protein>
    <submittedName>
        <fullName evidence="2">Uncharacterized protein</fullName>
    </submittedName>
</protein>
<dbReference type="EMBL" id="LNIX01000001">
    <property type="protein sequence ID" value="OXA64855.1"/>
    <property type="molecule type" value="Genomic_DNA"/>
</dbReference>
<dbReference type="Proteomes" id="UP000198287">
    <property type="component" value="Unassembled WGS sequence"/>
</dbReference>
<feature type="compositionally biased region" description="Low complexity" evidence="1">
    <location>
        <begin position="113"/>
        <end position="144"/>
    </location>
</feature>
<comment type="caution">
    <text evidence="2">The sequence shown here is derived from an EMBL/GenBank/DDBJ whole genome shotgun (WGS) entry which is preliminary data.</text>
</comment>
<accession>A0A226F4W8</accession>
<sequence length="178" mass="19706">MSHLHRKTFFTTVLGLISYLGLVTNAAPLILFEDSHFRGVRTEYQLNGQETCVNIRGKLNDFFSSVQNFEDNSCFLLCEHEYCRGRCVQVTNSVANLNLLDFNDMTSSVQRCPPSTTTPSSSTIPSSPSTLSTTDNTSTLSPSPVVEVDQQSSRRQENDTIEVVVAINESDTTQQTPS</sequence>
<reference evidence="2 3" key="1">
    <citation type="submission" date="2015-12" db="EMBL/GenBank/DDBJ databases">
        <title>The genome of Folsomia candida.</title>
        <authorList>
            <person name="Faddeeva A."/>
            <person name="Derks M.F."/>
            <person name="Anvar Y."/>
            <person name="Smit S."/>
            <person name="Van Straalen N."/>
            <person name="Roelofs D."/>
        </authorList>
    </citation>
    <scope>NUCLEOTIDE SEQUENCE [LARGE SCALE GENOMIC DNA]</scope>
    <source>
        <strain evidence="2 3">VU population</strain>
        <tissue evidence="2">Whole body</tissue>
    </source>
</reference>
<proteinExistence type="predicted"/>
<dbReference type="OrthoDB" id="10577814at2759"/>
<name>A0A226F4W8_FOLCA</name>
<evidence type="ECO:0000313" key="3">
    <source>
        <dbReference type="Proteomes" id="UP000198287"/>
    </source>
</evidence>
<organism evidence="2 3">
    <name type="scientific">Folsomia candida</name>
    <name type="common">Springtail</name>
    <dbReference type="NCBI Taxonomy" id="158441"/>
    <lineage>
        <taxon>Eukaryota</taxon>
        <taxon>Metazoa</taxon>
        <taxon>Ecdysozoa</taxon>
        <taxon>Arthropoda</taxon>
        <taxon>Hexapoda</taxon>
        <taxon>Collembola</taxon>
        <taxon>Entomobryomorpha</taxon>
        <taxon>Isotomoidea</taxon>
        <taxon>Isotomidae</taxon>
        <taxon>Proisotominae</taxon>
        <taxon>Folsomia</taxon>
    </lineage>
</organism>
<feature type="region of interest" description="Disordered" evidence="1">
    <location>
        <begin position="108"/>
        <end position="161"/>
    </location>
</feature>
<dbReference type="AlphaFoldDB" id="A0A226F4W8"/>
<evidence type="ECO:0000313" key="2">
    <source>
        <dbReference type="EMBL" id="OXA64855.1"/>
    </source>
</evidence>
<dbReference type="OMA" id="CFLLCEH"/>
<gene>
    <name evidence="2" type="ORF">Fcan01_02897</name>
</gene>
<keyword evidence="3" id="KW-1185">Reference proteome</keyword>